<dbReference type="EMBL" id="GG697358">
    <property type="protein sequence ID" value="EFQ31862.1"/>
    <property type="molecule type" value="Genomic_DNA"/>
</dbReference>
<keyword evidence="2" id="KW-0472">Membrane</keyword>
<dbReference type="GeneID" id="24412371"/>
<dbReference type="RefSeq" id="XP_008095882.1">
    <property type="nucleotide sequence ID" value="XM_008097691.1"/>
</dbReference>
<feature type="compositionally biased region" description="Low complexity" evidence="1">
    <location>
        <begin position="114"/>
        <end position="158"/>
    </location>
</feature>
<feature type="transmembrane region" description="Helical" evidence="2">
    <location>
        <begin position="6"/>
        <end position="24"/>
    </location>
</feature>
<protein>
    <submittedName>
        <fullName evidence="3">Uncharacterized protein</fullName>
    </submittedName>
</protein>
<evidence type="ECO:0000256" key="1">
    <source>
        <dbReference type="SAM" id="MobiDB-lite"/>
    </source>
</evidence>
<dbReference type="Proteomes" id="UP000008782">
    <property type="component" value="Unassembled WGS sequence"/>
</dbReference>
<dbReference type="AlphaFoldDB" id="E3QLX4"/>
<dbReference type="VEuPathDB" id="FungiDB:GLRG_07006"/>
<feature type="region of interest" description="Disordered" evidence="1">
    <location>
        <begin position="41"/>
        <end position="187"/>
    </location>
</feature>
<gene>
    <name evidence="3" type="ORF">GLRG_07006</name>
</gene>
<keyword evidence="4" id="KW-1185">Reference proteome</keyword>
<feature type="compositionally biased region" description="Pro residues" evidence="1">
    <location>
        <begin position="77"/>
        <end position="87"/>
    </location>
</feature>
<dbReference type="eggNOG" id="KOG0536">
    <property type="taxonomic scope" value="Eukaryota"/>
</dbReference>
<dbReference type="HOGENOM" id="CLU_1331860_0_0_1"/>
<keyword evidence="2" id="KW-0812">Transmembrane</keyword>
<evidence type="ECO:0000313" key="3">
    <source>
        <dbReference type="EMBL" id="EFQ31862.1"/>
    </source>
</evidence>
<sequence>MGYVGVSLILASVVWVIVAPPPWIHPFMPPFLLTWRHLKPPPALPPSQKSGSPGEEATKQDGRTINPATKEEHQPRDAPPTLNPPQDPVAAQARAAMPPPAVSLSRPEPEPEEQTTPKAKPSAPAAPVPSFTLEAPSSHTPSTALSPSATAAAPGRGSMPPPPAPSSNINMMPPPPPPQLPPQSHHKHYILVTRFHCTRCRGGPTT</sequence>
<keyword evidence="2" id="KW-1133">Transmembrane helix</keyword>
<proteinExistence type="predicted"/>
<evidence type="ECO:0000256" key="2">
    <source>
        <dbReference type="SAM" id="Phobius"/>
    </source>
</evidence>
<feature type="compositionally biased region" description="Pro residues" evidence="1">
    <location>
        <begin position="172"/>
        <end position="181"/>
    </location>
</feature>
<accession>E3QLX4</accession>
<evidence type="ECO:0000313" key="4">
    <source>
        <dbReference type="Proteomes" id="UP000008782"/>
    </source>
</evidence>
<name>E3QLX4_COLGM</name>
<organism evidence="4">
    <name type="scientific">Colletotrichum graminicola (strain M1.001 / M2 / FGSC 10212)</name>
    <name type="common">Maize anthracnose fungus</name>
    <name type="synonym">Glomerella graminicola</name>
    <dbReference type="NCBI Taxonomy" id="645133"/>
    <lineage>
        <taxon>Eukaryota</taxon>
        <taxon>Fungi</taxon>
        <taxon>Dikarya</taxon>
        <taxon>Ascomycota</taxon>
        <taxon>Pezizomycotina</taxon>
        <taxon>Sordariomycetes</taxon>
        <taxon>Hypocreomycetidae</taxon>
        <taxon>Glomerellales</taxon>
        <taxon>Glomerellaceae</taxon>
        <taxon>Colletotrichum</taxon>
        <taxon>Colletotrichum graminicola species complex</taxon>
    </lineage>
</organism>
<reference evidence="4" key="1">
    <citation type="journal article" date="2012" name="Nat. Genet.">
        <title>Lifestyle transitions in plant pathogenic Colletotrichum fungi deciphered by genome and transcriptome analyses.</title>
        <authorList>
            <person name="O'Connell R.J."/>
            <person name="Thon M.R."/>
            <person name="Hacquard S."/>
            <person name="Amyotte S.G."/>
            <person name="Kleemann J."/>
            <person name="Torres M.F."/>
            <person name="Damm U."/>
            <person name="Buiate E.A."/>
            <person name="Epstein L."/>
            <person name="Alkan N."/>
            <person name="Altmueller J."/>
            <person name="Alvarado-Balderrama L."/>
            <person name="Bauser C.A."/>
            <person name="Becker C."/>
            <person name="Birren B.W."/>
            <person name="Chen Z."/>
            <person name="Choi J."/>
            <person name="Crouch J.A."/>
            <person name="Duvick J.P."/>
            <person name="Farman M.A."/>
            <person name="Gan P."/>
            <person name="Heiman D."/>
            <person name="Henrissat B."/>
            <person name="Howard R.J."/>
            <person name="Kabbage M."/>
            <person name="Koch C."/>
            <person name="Kracher B."/>
            <person name="Kubo Y."/>
            <person name="Law A.D."/>
            <person name="Lebrun M.-H."/>
            <person name="Lee Y.-H."/>
            <person name="Miyara I."/>
            <person name="Moore N."/>
            <person name="Neumann U."/>
            <person name="Nordstroem K."/>
            <person name="Panaccione D.G."/>
            <person name="Panstruga R."/>
            <person name="Place M."/>
            <person name="Proctor R.H."/>
            <person name="Prusky D."/>
            <person name="Rech G."/>
            <person name="Reinhardt R."/>
            <person name="Rollins J.A."/>
            <person name="Rounsley S."/>
            <person name="Schardl C.L."/>
            <person name="Schwartz D.C."/>
            <person name="Shenoy N."/>
            <person name="Shirasu K."/>
            <person name="Sikhakolli U.R."/>
            <person name="Stueber K."/>
            <person name="Sukno S.A."/>
            <person name="Sweigard J.A."/>
            <person name="Takano Y."/>
            <person name="Takahara H."/>
            <person name="Trail F."/>
            <person name="van der Does H.C."/>
            <person name="Voll L.M."/>
            <person name="Will I."/>
            <person name="Young S."/>
            <person name="Zeng Q."/>
            <person name="Zhang J."/>
            <person name="Zhou S."/>
            <person name="Dickman M.B."/>
            <person name="Schulze-Lefert P."/>
            <person name="Ver Loren van Themaat E."/>
            <person name="Ma L.-J."/>
            <person name="Vaillancourt L.J."/>
        </authorList>
    </citation>
    <scope>NUCLEOTIDE SEQUENCE [LARGE SCALE GENOMIC DNA]</scope>
    <source>
        <strain evidence="4">M1.001 / M2 / FGSC 10212</strain>
    </source>
</reference>